<protein>
    <submittedName>
        <fullName evidence="1">Capsular biosynthesis protein</fullName>
    </submittedName>
</protein>
<dbReference type="Proteomes" id="UP001220395">
    <property type="component" value="Chromosome"/>
</dbReference>
<dbReference type="CDD" id="cd16441">
    <property type="entry name" value="beta_Kdo_transferase_KpsS"/>
    <property type="match status" value="1"/>
</dbReference>
<organism evidence="1 2">
    <name type="scientific">Sphingomonas naphthae</name>
    <dbReference type="NCBI Taxonomy" id="1813468"/>
    <lineage>
        <taxon>Bacteria</taxon>
        <taxon>Pseudomonadati</taxon>
        <taxon>Pseudomonadota</taxon>
        <taxon>Alphaproteobacteria</taxon>
        <taxon>Sphingomonadales</taxon>
        <taxon>Sphingomonadaceae</taxon>
        <taxon>Sphingomonas</taxon>
    </lineage>
</organism>
<keyword evidence="2" id="KW-1185">Reference proteome</keyword>
<proteinExistence type="predicted"/>
<sequence>MKPWPSSRRNFLFLQGPHGPFFFRLGEALAQIGHGIHRINLNGGDQKDWPGPATNFGGKAEAWPLFFDKYVTDHDITDVVFFGDCRPLHTAAHGMARLRQLRIHVFEEGYIRPDYVTLELDGVNGNSSLSRDPQWYLDQAAGLPPVPVHPPVASSFGRRAREAMAYNTATVLAKLTFPHYRNHRPLSSWGEGIFWLRRLQRRKRERERSSAILAAIAGQPYFCFPLQLDSDHQIRTHSPFGNMSVAIRYVIESFARAAPRDHLLVIKQHPLDAGMINWRRFIADESAKNGIAERVHFVEDADIAPMVAQARGVVTVNSTTGTLALRENVPTAVLGHAVYHIPRITHQGTLDDFWRNPVAPEEAVYDAFCRVLVNRCLIHGGFLSDVGLGYLVRGAVARLTADDSGETVSLEEKLSLL</sequence>
<dbReference type="Pfam" id="PF05159">
    <property type="entry name" value="Capsule_synth"/>
    <property type="match status" value="1"/>
</dbReference>
<reference evidence="1 2" key="1">
    <citation type="submission" date="2023-02" db="EMBL/GenBank/DDBJ databases">
        <title>Genome sequence of Sphingomonas naphthae.</title>
        <authorList>
            <person name="Kim S."/>
            <person name="Heo J."/>
            <person name="Kwon S.-W."/>
        </authorList>
    </citation>
    <scope>NUCLEOTIDE SEQUENCE [LARGE SCALE GENOMIC DNA]</scope>
    <source>
        <strain evidence="1 2">KACC 18716</strain>
    </source>
</reference>
<dbReference type="EMBL" id="CP117411">
    <property type="protein sequence ID" value="WCT74858.1"/>
    <property type="molecule type" value="Genomic_DNA"/>
</dbReference>
<evidence type="ECO:0000313" key="1">
    <source>
        <dbReference type="EMBL" id="WCT74858.1"/>
    </source>
</evidence>
<evidence type="ECO:0000313" key="2">
    <source>
        <dbReference type="Proteomes" id="UP001220395"/>
    </source>
</evidence>
<accession>A0ABY7TPA3</accession>
<dbReference type="InterPro" id="IPR007833">
    <property type="entry name" value="Capsule_polysaccharide_synth"/>
</dbReference>
<name>A0ABY7TPA3_9SPHN</name>
<gene>
    <name evidence="1" type="ORF">PQ455_06465</name>
</gene>
<dbReference type="RefSeq" id="WP_273690250.1">
    <property type="nucleotide sequence ID" value="NZ_CP117411.1"/>
</dbReference>